<accession>S5MKY6</accession>
<organism evidence="1 2">
    <name type="scientific">Choristoneura rosaceana nucleopolyhedrovirus</name>
    <dbReference type="NCBI Taxonomy" id="58094"/>
    <lineage>
        <taxon>Viruses</taxon>
        <taxon>Viruses incertae sedis</taxon>
        <taxon>Naldaviricetes</taxon>
        <taxon>Lefavirales</taxon>
        <taxon>Baculoviridae</taxon>
        <taxon>Alphabaculovirus</taxon>
        <taxon>Alphabaculovirus chorosaceanae</taxon>
    </lineage>
</organism>
<dbReference type="Proteomes" id="UP000208100">
    <property type="component" value="Segment"/>
</dbReference>
<evidence type="ECO:0000313" key="2">
    <source>
        <dbReference type="Proteomes" id="UP000208100"/>
    </source>
</evidence>
<reference evidence="1 2" key="1">
    <citation type="journal article" date="2013" name="PLoS ONE">
        <title>Comparative Genome Sequence Analysis of Choristoneura occidentalis Freeman and C. rosaceana Harris (Lepidoptera: Tortricidae) Alphabaculoviruses.</title>
        <authorList>
            <person name="Thumbi D.K."/>
            <person name="Beliveau C."/>
            <person name="Cusson M."/>
            <person name="Lapointe R."/>
            <person name="Lucarotti C.J."/>
        </authorList>
    </citation>
    <scope>NUCLEOTIDE SEQUENCE [LARGE SCALE GENOMIC DNA]</scope>
    <source>
        <strain evidence="1">NB_1</strain>
    </source>
</reference>
<protein>
    <submittedName>
        <fullName evidence="1">Uncharacterized protein</fullName>
    </submittedName>
</protein>
<name>S5MKY6_9ABAC</name>
<keyword evidence="2" id="KW-1185">Reference proteome</keyword>
<dbReference type="EMBL" id="KC961304">
    <property type="protein sequence ID" value="AGR57141.1"/>
    <property type="molecule type" value="Genomic_DNA"/>
</dbReference>
<evidence type="ECO:0000313" key="1">
    <source>
        <dbReference type="EMBL" id="AGR57141.1"/>
    </source>
</evidence>
<dbReference type="KEGG" id="vg:16479781"/>
<sequence length="66" mass="7747">MNTQYATCYLCDDIVYLFKKQFERTSPSATALYRKRMAIVRGGVVLCQRCNSELNGSHSKRRWSFF</sequence>
<proteinExistence type="predicted"/>
<dbReference type="OrthoDB" id="24008at10239"/>
<dbReference type="GeneID" id="16479781"/>
<dbReference type="RefSeq" id="YP_008378457.1">
    <property type="nucleotide sequence ID" value="NC_021924.1"/>
</dbReference>